<sequence length="73" mass="8015">MATTYFDLTADLQDLFIRIQNMCHLAQQQGAQGNPATGDQTASWIEGFEAGGDPDTVGKLAGYLQEYFANNFH</sequence>
<accession>A0A6J5F6J0</accession>
<dbReference type="EMBL" id="CADIKH010000123">
    <property type="protein sequence ID" value="CAB3774488.1"/>
    <property type="molecule type" value="Genomic_DNA"/>
</dbReference>
<gene>
    <name evidence="1" type="ORF">LMG29542_07865</name>
</gene>
<dbReference type="AlphaFoldDB" id="A0A6J5F6J0"/>
<evidence type="ECO:0000313" key="1">
    <source>
        <dbReference type="EMBL" id="CAB3774488.1"/>
    </source>
</evidence>
<reference evidence="1 2" key="1">
    <citation type="submission" date="2020-04" db="EMBL/GenBank/DDBJ databases">
        <authorList>
            <person name="De Canck E."/>
        </authorList>
    </citation>
    <scope>NUCLEOTIDE SEQUENCE [LARGE SCALE GENOMIC DNA]</scope>
    <source>
        <strain evidence="1 2">LMG 29542</strain>
    </source>
</reference>
<name>A0A6J5F6J0_9BURK</name>
<protein>
    <submittedName>
        <fullName evidence="1">Uncharacterized protein</fullName>
    </submittedName>
</protein>
<dbReference type="RefSeq" id="WP_175233061.1">
    <property type="nucleotide sequence ID" value="NZ_CADIKH010000123.1"/>
</dbReference>
<keyword evidence="2" id="KW-1185">Reference proteome</keyword>
<organism evidence="1 2">
    <name type="scientific">Paraburkholderia humisilvae</name>
    <dbReference type="NCBI Taxonomy" id="627669"/>
    <lineage>
        <taxon>Bacteria</taxon>
        <taxon>Pseudomonadati</taxon>
        <taxon>Pseudomonadota</taxon>
        <taxon>Betaproteobacteria</taxon>
        <taxon>Burkholderiales</taxon>
        <taxon>Burkholderiaceae</taxon>
        <taxon>Paraburkholderia</taxon>
    </lineage>
</organism>
<evidence type="ECO:0000313" key="2">
    <source>
        <dbReference type="Proteomes" id="UP000494363"/>
    </source>
</evidence>
<proteinExistence type="predicted"/>
<dbReference type="Proteomes" id="UP000494363">
    <property type="component" value="Unassembled WGS sequence"/>
</dbReference>